<comment type="caution">
    <text evidence="1">The sequence shown here is derived from an EMBL/GenBank/DDBJ whole genome shotgun (WGS) entry which is preliminary data.</text>
</comment>
<dbReference type="AlphaFoldDB" id="A0A8J2HUV8"/>
<gene>
    <name evidence="1" type="ORF">ALTATR162_LOCUS93</name>
</gene>
<dbReference type="RefSeq" id="XP_043163621.1">
    <property type="nucleotide sequence ID" value="XM_043307686.1"/>
</dbReference>
<evidence type="ECO:0000313" key="2">
    <source>
        <dbReference type="Proteomes" id="UP000676310"/>
    </source>
</evidence>
<sequence>MQLSQLNLAKPFTIDSASKRSLLQFHVLFLGVFIEPHRNCLVDLGNFRINNKPLEIENLRDLEHLEELCILAARQSARVASLLQIDNLVRAHCWVSIYTSFTSCAILLFGASQKLLRLYGEEISEDLSYASSHLHLLSLCGHDNIIAKKLYTKLQKIFNDIREIAVSPVYREMRDARIFVKDPMFVPRSHYDSVVGAEDASISILNSVRRAMDAIQDTLV</sequence>
<evidence type="ECO:0000313" key="1">
    <source>
        <dbReference type="EMBL" id="CAG5137409.1"/>
    </source>
</evidence>
<dbReference type="EMBL" id="CAJRGZ010000009">
    <property type="protein sequence ID" value="CAG5137409.1"/>
    <property type="molecule type" value="Genomic_DNA"/>
</dbReference>
<keyword evidence="2" id="KW-1185">Reference proteome</keyword>
<name>A0A8J2HUV8_9PLEO</name>
<dbReference type="CDD" id="cd12148">
    <property type="entry name" value="fungal_TF_MHR"/>
    <property type="match status" value="1"/>
</dbReference>
<protein>
    <submittedName>
        <fullName evidence="1">Uncharacterized protein</fullName>
    </submittedName>
</protein>
<dbReference type="Proteomes" id="UP000676310">
    <property type="component" value="Unassembled WGS sequence"/>
</dbReference>
<dbReference type="GeneID" id="67021505"/>
<accession>A0A8J2HUV8</accession>
<organism evidence="1 2">
    <name type="scientific">Alternaria atra</name>
    <dbReference type="NCBI Taxonomy" id="119953"/>
    <lineage>
        <taxon>Eukaryota</taxon>
        <taxon>Fungi</taxon>
        <taxon>Dikarya</taxon>
        <taxon>Ascomycota</taxon>
        <taxon>Pezizomycotina</taxon>
        <taxon>Dothideomycetes</taxon>
        <taxon>Pleosporomycetidae</taxon>
        <taxon>Pleosporales</taxon>
        <taxon>Pleosporineae</taxon>
        <taxon>Pleosporaceae</taxon>
        <taxon>Alternaria</taxon>
        <taxon>Alternaria sect. Ulocladioides</taxon>
    </lineage>
</organism>
<reference evidence="1" key="1">
    <citation type="submission" date="2021-05" db="EMBL/GenBank/DDBJ databases">
        <authorList>
            <person name="Stam R."/>
        </authorList>
    </citation>
    <scope>NUCLEOTIDE SEQUENCE</scope>
    <source>
        <strain evidence="1">CS162</strain>
    </source>
</reference>
<dbReference type="OrthoDB" id="1919336at2759"/>
<proteinExistence type="predicted"/>